<organism evidence="8 9">
    <name type="scientific">Caldalkalibacillus horti</name>
    <dbReference type="NCBI Taxonomy" id="77523"/>
    <lineage>
        <taxon>Bacteria</taxon>
        <taxon>Bacillati</taxon>
        <taxon>Bacillota</taxon>
        <taxon>Bacilli</taxon>
        <taxon>Bacillales</taxon>
        <taxon>Bacillaceae</taxon>
        <taxon>Caldalkalibacillus</taxon>
    </lineage>
</organism>
<dbReference type="PANTHER" id="PTHR47737">
    <property type="entry name" value="GLYCINE BETAINE/PROLINE BETAINE TRANSPORT SYSTEM PERMEASE PROTEIN PROW"/>
    <property type="match status" value="1"/>
</dbReference>
<dbReference type="InterPro" id="IPR007210">
    <property type="entry name" value="ABC_Gly_betaine_transp_sub-bd"/>
</dbReference>
<dbReference type="CDD" id="cd13639">
    <property type="entry name" value="PBP2_OpuAC_like"/>
    <property type="match status" value="1"/>
</dbReference>
<feature type="region of interest" description="Disordered" evidence="5">
    <location>
        <begin position="30"/>
        <end position="59"/>
    </location>
</feature>
<dbReference type="Gene3D" id="3.40.190.10">
    <property type="entry name" value="Periplasmic binding protein-like II"/>
    <property type="match status" value="1"/>
</dbReference>
<evidence type="ECO:0000256" key="4">
    <source>
        <dbReference type="ARBA" id="ARBA00023136"/>
    </source>
</evidence>
<evidence type="ECO:0000256" key="5">
    <source>
        <dbReference type="SAM" id="MobiDB-lite"/>
    </source>
</evidence>
<feature type="domain" description="ABC-type glycine betaine transport system substrate-binding" evidence="7">
    <location>
        <begin position="62"/>
        <end position="302"/>
    </location>
</feature>
<keyword evidence="6" id="KW-0732">Signal</keyword>
<feature type="chain" id="PRO_5046077740" evidence="6">
    <location>
        <begin position="27"/>
        <end position="314"/>
    </location>
</feature>
<keyword evidence="4" id="KW-0472">Membrane</keyword>
<evidence type="ECO:0000256" key="1">
    <source>
        <dbReference type="ARBA" id="ARBA00004236"/>
    </source>
</evidence>
<dbReference type="SUPFAM" id="SSF53850">
    <property type="entry name" value="Periplasmic binding protein-like II"/>
    <property type="match status" value="1"/>
</dbReference>
<feature type="compositionally biased region" description="Gly residues" evidence="5">
    <location>
        <begin position="39"/>
        <end position="51"/>
    </location>
</feature>
<name>A0ABT9VVQ5_9BACI</name>
<keyword evidence="9" id="KW-1185">Reference proteome</keyword>
<keyword evidence="2" id="KW-0813">Transport</keyword>
<dbReference type="RefSeq" id="WP_307391625.1">
    <property type="nucleotide sequence ID" value="NZ_BAAADK010000010.1"/>
</dbReference>
<feature type="signal peptide" evidence="6">
    <location>
        <begin position="1"/>
        <end position="26"/>
    </location>
</feature>
<proteinExistence type="predicted"/>
<evidence type="ECO:0000256" key="3">
    <source>
        <dbReference type="ARBA" id="ARBA00022475"/>
    </source>
</evidence>
<evidence type="ECO:0000313" key="8">
    <source>
        <dbReference type="EMBL" id="MDQ0165070.1"/>
    </source>
</evidence>
<evidence type="ECO:0000313" key="9">
    <source>
        <dbReference type="Proteomes" id="UP001235840"/>
    </source>
</evidence>
<dbReference type="Proteomes" id="UP001235840">
    <property type="component" value="Unassembled WGS sequence"/>
</dbReference>
<dbReference type="PROSITE" id="PS51257">
    <property type="entry name" value="PROKAR_LIPOPROTEIN"/>
    <property type="match status" value="1"/>
</dbReference>
<evidence type="ECO:0000256" key="2">
    <source>
        <dbReference type="ARBA" id="ARBA00022448"/>
    </source>
</evidence>
<comment type="subcellular location">
    <subcellularLocation>
        <location evidence="1">Cell membrane</location>
    </subcellularLocation>
</comment>
<dbReference type="PANTHER" id="PTHR47737:SF1">
    <property type="entry name" value="GLYCINE BETAINE_PROLINE BETAINE TRANSPORT SYSTEM PERMEASE PROTEIN PROW"/>
    <property type="match status" value="1"/>
</dbReference>
<dbReference type="Pfam" id="PF04069">
    <property type="entry name" value="OpuAC"/>
    <property type="match status" value="1"/>
</dbReference>
<evidence type="ECO:0000256" key="6">
    <source>
        <dbReference type="SAM" id="SignalP"/>
    </source>
</evidence>
<evidence type="ECO:0000259" key="7">
    <source>
        <dbReference type="Pfam" id="PF04069"/>
    </source>
</evidence>
<keyword evidence="3" id="KW-1003">Cell membrane</keyword>
<accession>A0ABT9VVQ5</accession>
<reference evidence="8 9" key="1">
    <citation type="submission" date="2023-07" db="EMBL/GenBank/DDBJ databases">
        <title>Genomic Encyclopedia of Type Strains, Phase IV (KMG-IV): sequencing the most valuable type-strain genomes for metagenomic binning, comparative biology and taxonomic classification.</title>
        <authorList>
            <person name="Goeker M."/>
        </authorList>
    </citation>
    <scope>NUCLEOTIDE SEQUENCE [LARGE SCALE GENOMIC DNA]</scope>
    <source>
        <strain evidence="8 9">DSM 12751</strain>
    </source>
</reference>
<dbReference type="EMBL" id="JAUSTY010000003">
    <property type="protein sequence ID" value="MDQ0165070.1"/>
    <property type="molecule type" value="Genomic_DNA"/>
</dbReference>
<protein>
    <submittedName>
        <fullName evidence="8">Glycine betaine/proline transport system substrate-binding protein</fullName>
    </submittedName>
</protein>
<dbReference type="Gene3D" id="3.40.190.100">
    <property type="entry name" value="Glycine betaine-binding periplasmic protein, domain 2"/>
    <property type="match status" value="1"/>
</dbReference>
<comment type="caution">
    <text evidence="8">The sequence shown here is derived from an EMBL/GenBank/DDBJ whole genome shotgun (WGS) entry which is preliminary data.</text>
</comment>
<sequence length="314" mass="34857">MMKQKNWLKLTLFLSLIFVLVAAGCAADNGDGSEEGTGVEEGTGTEDGNGTDGEAAPEEKGTLTFGVTPWTSTIPPTHVAKILLEDMGYTINLQEADAGVVYTGLSRGDIDVFMDSWLPDMHANYMDRYGDSLVDTAVSYPDGELGWVVPEYVDIDSFEDLIGNESMFDGRIYGIEEGAGMTITSREMIEAYDLDFEYVASSEAGMLTQATRMINNEEPVIFLGWRPHPMFVNWDLKVLEDPEKFFEASQVHVITNENVEEEAPEAFEFLSNWSIPVDDIEEMILKIEDGASAEEVAQEWIDNNQDHVNEMLGN</sequence>
<gene>
    <name evidence="8" type="ORF">J2S11_000970</name>
</gene>